<dbReference type="AlphaFoldDB" id="A0A1H3PF79"/>
<dbReference type="CDD" id="cd00009">
    <property type="entry name" value="AAA"/>
    <property type="match status" value="1"/>
</dbReference>
<feature type="domain" description="ATPase AAA-3" evidence="1">
    <location>
        <begin position="37"/>
        <end position="165"/>
    </location>
</feature>
<dbReference type="Pfam" id="PF17863">
    <property type="entry name" value="AAA_lid_2"/>
    <property type="match status" value="1"/>
</dbReference>
<reference evidence="4" key="1">
    <citation type="submission" date="2016-10" db="EMBL/GenBank/DDBJ databases">
        <authorList>
            <person name="Varghese N."/>
            <person name="Submissions S."/>
        </authorList>
    </citation>
    <scope>NUCLEOTIDE SEQUENCE [LARGE SCALE GENOMIC DNA]</scope>
    <source>
        <strain evidence="4">DSM 44718</strain>
    </source>
</reference>
<dbReference type="RefSeq" id="WP_090790866.1">
    <property type="nucleotide sequence ID" value="NZ_BOND01000024.1"/>
</dbReference>
<sequence length="315" mass="33857">MSLPELFAALVARVECTIVGKTSAVQAAVLCLLAQGHLLIEDVPGVGKTSLARALAEAFGATMNRIQFTPDLLPTDILGTMVYRRDAGEEFRPGPIFANVVLCDEVNRASPKTQSALLQVMEERQVTVDGRDRDVPRPFMVIATQNPVEMAGTFPLPEAQLDRFAVRLSLGYPAPQDELTMLRSDTAAAPARPAADPATIEAVAAFARDVYVDDALLAYVVEIVAATRRLPELELGASPRASKALVRLARVRAAVFGRGYVVADDVYDLAVPVLAHRLVRTPRAEVAGVDVEDLVRRVLGTITVPRITARAGIPC</sequence>
<dbReference type="Proteomes" id="UP000199632">
    <property type="component" value="Unassembled WGS sequence"/>
</dbReference>
<proteinExistence type="predicted"/>
<dbReference type="PANTHER" id="PTHR42759:SF1">
    <property type="entry name" value="MAGNESIUM-CHELATASE SUBUNIT CHLD"/>
    <property type="match status" value="1"/>
</dbReference>
<dbReference type="SUPFAM" id="SSF52540">
    <property type="entry name" value="P-loop containing nucleoside triphosphate hydrolases"/>
    <property type="match status" value="1"/>
</dbReference>
<evidence type="ECO:0000259" key="2">
    <source>
        <dbReference type="Pfam" id="PF17863"/>
    </source>
</evidence>
<accession>A0A1H3PF79</accession>
<dbReference type="EMBL" id="FNQB01000001">
    <property type="protein sequence ID" value="SDY99708.1"/>
    <property type="molecule type" value="Genomic_DNA"/>
</dbReference>
<dbReference type="InterPro" id="IPR041628">
    <property type="entry name" value="ChlI/MoxR_AAA_lid"/>
</dbReference>
<name>A0A1H3PF79_9ACTN</name>
<dbReference type="InterPro" id="IPR027417">
    <property type="entry name" value="P-loop_NTPase"/>
</dbReference>
<gene>
    <name evidence="3" type="ORF">SAMN05421684_2837</name>
</gene>
<evidence type="ECO:0000313" key="4">
    <source>
        <dbReference type="Proteomes" id="UP000199632"/>
    </source>
</evidence>
<dbReference type="OrthoDB" id="9808397at2"/>
<dbReference type="STRING" id="137265.SAMN05421684_2837"/>
<dbReference type="GO" id="GO:0016887">
    <property type="term" value="F:ATP hydrolysis activity"/>
    <property type="evidence" value="ECO:0007669"/>
    <property type="project" value="InterPro"/>
</dbReference>
<protein>
    <submittedName>
        <fullName evidence="3">MoxR-like ATPase</fullName>
    </submittedName>
</protein>
<evidence type="ECO:0000313" key="3">
    <source>
        <dbReference type="EMBL" id="SDY99708.1"/>
    </source>
</evidence>
<dbReference type="Gene3D" id="3.40.50.300">
    <property type="entry name" value="P-loop containing nucleotide triphosphate hydrolases"/>
    <property type="match status" value="1"/>
</dbReference>
<dbReference type="InterPro" id="IPR011703">
    <property type="entry name" value="ATPase_AAA-3"/>
</dbReference>
<feature type="domain" description="ChlI/MoxR AAA lid" evidence="2">
    <location>
        <begin position="226"/>
        <end position="296"/>
    </location>
</feature>
<keyword evidence="4" id="KW-1185">Reference proteome</keyword>
<dbReference type="InterPro" id="IPR050764">
    <property type="entry name" value="CbbQ/NirQ/NorQ/GpvN"/>
</dbReference>
<dbReference type="GO" id="GO:0005524">
    <property type="term" value="F:ATP binding"/>
    <property type="evidence" value="ECO:0007669"/>
    <property type="project" value="InterPro"/>
</dbReference>
<dbReference type="Gene3D" id="1.10.8.80">
    <property type="entry name" value="Magnesium chelatase subunit I, C-Terminal domain"/>
    <property type="match status" value="1"/>
</dbReference>
<organism evidence="3 4">
    <name type="scientific">Asanoa ishikariensis</name>
    <dbReference type="NCBI Taxonomy" id="137265"/>
    <lineage>
        <taxon>Bacteria</taxon>
        <taxon>Bacillati</taxon>
        <taxon>Actinomycetota</taxon>
        <taxon>Actinomycetes</taxon>
        <taxon>Micromonosporales</taxon>
        <taxon>Micromonosporaceae</taxon>
        <taxon>Asanoa</taxon>
    </lineage>
</organism>
<evidence type="ECO:0000259" key="1">
    <source>
        <dbReference type="Pfam" id="PF07726"/>
    </source>
</evidence>
<dbReference type="Pfam" id="PF07726">
    <property type="entry name" value="AAA_3"/>
    <property type="match status" value="1"/>
</dbReference>
<dbReference type="PIRSF" id="PIRSF002849">
    <property type="entry name" value="AAA_ATPase_chaperone_MoxR_prd"/>
    <property type="match status" value="1"/>
</dbReference>
<dbReference type="PANTHER" id="PTHR42759">
    <property type="entry name" value="MOXR FAMILY PROTEIN"/>
    <property type="match status" value="1"/>
</dbReference>